<gene>
    <name evidence="7" type="ORF">VTL71DRAFT_14037</name>
</gene>
<feature type="transmembrane region" description="Helical" evidence="6">
    <location>
        <begin position="322"/>
        <end position="343"/>
    </location>
</feature>
<dbReference type="Proteomes" id="UP001595075">
    <property type="component" value="Unassembled WGS sequence"/>
</dbReference>
<evidence type="ECO:0000256" key="2">
    <source>
        <dbReference type="ARBA" id="ARBA00022448"/>
    </source>
</evidence>
<organism evidence="7 8">
    <name type="scientific">Oculimacula yallundae</name>
    <dbReference type="NCBI Taxonomy" id="86028"/>
    <lineage>
        <taxon>Eukaryota</taxon>
        <taxon>Fungi</taxon>
        <taxon>Dikarya</taxon>
        <taxon>Ascomycota</taxon>
        <taxon>Pezizomycotina</taxon>
        <taxon>Leotiomycetes</taxon>
        <taxon>Helotiales</taxon>
        <taxon>Ploettnerulaceae</taxon>
        <taxon>Oculimacula</taxon>
    </lineage>
</organism>
<dbReference type="PIRSF" id="PIRSF006060">
    <property type="entry name" value="AA_transporter"/>
    <property type="match status" value="1"/>
</dbReference>
<feature type="transmembrane region" description="Helical" evidence="6">
    <location>
        <begin position="160"/>
        <end position="178"/>
    </location>
</feature>
<feature type="transmembrane region" description="Helical" evidence="6">
    <location>
        <begin position="443"/>
        <end position="465"/>
    </location>
</feature>
<feature type="transmembrane region" description="Helical" evidence="6">
    <location>
        <begin position="399"/>
        <end position="422"/>
    </location>
</feature>
<reference evidence="7 8" key="1">
    <citation type="journal article" date="2024" name="Commun. Biol.">
        <title>Comparative genomic analysis of thermophilic fungi reveals convergent evolutionary adaptations and gene losses.</title>
        <authorList>
            <person name="Steindorff A.S."/>
            <person name="Aguilar-Pontes M.V."/>
            <person name="Robinson A.J."/>
            <person name="Andreopoulos B."/>
            <person name="LaButti K."/>
            <person name="Kuo A."/>
            <person name="Mondo S."/>
            <person name="Riley R."/>
            <person name="Otillar R."/>
            <person name="Haridas S."/>
            <person name="Lipzen A."/>
            <person name="Grimwood J."/>
            <person name="Schmutz J."/>
            <person name="Clum A."/>
            <person name="Reid I.D."/>
            <person name="Moisan M.C."/>
            <person name="Butler G."/>
            <person name="Nguyen T.T.M."/>
            <person name="Dewar K."/>
            <person name="Conant G."/>
            <person name="Drula E."/>
            <person name="Henrissat B."/>
            <person name="Hansel C."/>
            <person name="Singer S."/>
            <person name="Hutchinson M.I."/>
            <person name="de Vries R.P."/>
            <person name="Natvig D.O."/>
            <person name="Powell A.J."/>
            <person name="Tsang A."/>
            <person name="Grigoriev I.V."/>
        </authorList>
    </citation>
    <scope>NUCLEOTIDE SEQUENCE [LARGE SCALE GENOMIC DNA]</scope>
    <source>
        <strain evidence="7 8">CBS 494.80</strain>
    </source>
</reference>
<dbReference type="Pfam" id="PF13520">
    <property type="entry name" value="AA_permease_2"/>
    <property type="match status" value="1"/>
</dbReference>
<feature type="transmembrane region" description="Helical" evidence="6">
    <location>
        <begin position="373"/>
        <end position="393"/>
    </location>
</feature>
<proteinExistence type="predicted"/>
<dbReference type="PANTHER" id="PTHR45649">
    <property type="entry name" value="AMINO-ACID PERMEASE BAT1"/>
    <property type="match status" value="1"/>
</dbReference>
<dbReference type="InterPro" id="IPR002293">
    <property type="entry name" value="AA/rel_permease1"/>
</dbReference>
<evidence type="ECO:0000256" key="4">
    <source>
        <dbReference type="ARBA" id="ARBA00022989"/>
    </source>
</evidence>
<comment type="subcellular location">
    <subcellularLocation>
        <location evidence="1">Membrane</location>
        <topology evidence="1">Multi-pass membrane protein</topology>
    </subcellularLocation>
</comment>
<keyword evidence="3 6" id="KW-0812">Transmembrane</keyword>
<keyword evidence="5 6" id="KW-0472">Membrane</keyword>
<feature type="transmembrane region" description="Helical" evidence="6">
    <location>
        <begin position="190"/>
        <end position="209"/>
    </location>
</feature>
<keyword evidence="4 6" id="KW-1133">Transmembrane helix</keyword>
<accession>A0ABR4CP68</accession>
<dbReference type="Gene3D" id="1.20.1740.10">
    <property type="entry name" value="Amino acid/polyamine transporter I"/>
    <property type="match status" value="1"/>
</dbReference>
<dbReference type="PANTHER" id="PTHR45649:SF16">
    <property type="entry name" value="7-KETO 8-AMINOPELARGONIC ACID TRANSPORTER"/>
    <property type="match status" value="1"/>
</dbReference>
<evidence type="ECO:0000256" key="6">
    <source>
        <dbReference type="SAM" id="Phobius"/>
    </source>
</evidence>
<comment type="caution">
    <text evidence="7">The sequence shown here is derived from an EMBL/GenBank/DDBJ whole genome shotgun (WGS) entry which is preliminary data.</text>
</comment>
<evidence type="ECO:0000256" key="3">
    <source>
        <dbReference type="ARBA" id="ARBA00022692"/>
    </source>
</evidence>
<sequence>MSDQEALDYPTKTPTHVSQRTVSQHEGEVLPAVHFTFWSALGMQYSLTSAPLALGLYLSLVVGLGGSPVFVWGFLLVGVLQLAPCLAIAELASAIPHSAGPAHWAVVLAPQKFAKLIGYTLGWLTVSAWICITASTYLYLAQVTMALVEASIPEFTSTSWHRYLVYIGFSFFCLALNLPKAFGWTSKAIFPTIILINLTAVYILITLLVRASPKQSAQFVFFDIVNMSGWSSTGVVFLIGLAPALSSLSLFDNVTHITDEIANPTREIPRVIFGSYFLSFLTGFPMTMVYQFCNVDPISLLTPVGGQPIVQLLLNGYRMLPLTIIGVTCIIVCFTMTGTMVLLSTSRLYWALATEHIVPFSKSMSKLASEDHLPVNSMVLCTAVAIGLGALSIGSTTAINAVTGAAGICTMISYVMTFVLALKHGREKFDQERWLSLGKFGNSIYVMAILWCTATMSLAVLPLYLPVTADTMNYASVVMVAIIVMAVIFWKTEGGTKRRCETCILVRTCGEEYEDPL</sequence>
<feature type="transmembrane region" description="Helical" evidence="6">
    <location>
        <begin position="471"/>
        <end position="490"/>
    </location>
</feature>
<dbReference type="EMBL" id="JAZHXI010000006">
    <property type="protein sequence ID" value="KAL2071011.1"/>
    <property type="molecule type" value="Genomic_DNA"/>
</dbReference>
<feature type="transmembrane region" description="Helical" evidence="6">
    <location>
        <begin position="116"/>
        <end position="140"/>
    </location>
</feature>
<feature type="transmembrane region" description="Helical" evidence="6">
    <location>
        <begin position="271"/>
        <end position="292"/>
    </location>
</feature>
<evidence type="ECO:0008006" key="9">
    <source>
        <dbReference type="Google" id="ProtNLM"/>
    </source>
</evidence>
<protein>
    <recommendedName>
        <fullName evidence="9">Amino acid transporter</fullName>
    </recommendedName>
</protein>
<keyword evidence="8" id="KW-1185">Reference proteome</keyword>
<name>A0ABR4CP68_9HELO</name>
<evidence type="ECO:0000256" key="1">
    <source>
        <dbReference type="ARBA" id="ARBA00004141"/>
    </source>
</evidence>
<feature type="transmembrane region" description="Helical" evidence="6">
    <location>
        <begin position="229"/>
        <end position="251"/>
    </location>
</feature>
<evidence type="ECO:0000256" key="5">
    <source>
        <dbReference type="ARBA" id="ARBA00023136"/>
    </source>
</evidence>
<keyword evidence="2" id="KW-0813">Transport</keyword>
<evidence type="ECO:0000313" key="7">
    <source>
        <dbReference type="EMBL" id="KAL2071011.1"/>
    </source>
</evidence>
<evidence type="ECO:0000313" key="8">
    <source>
        <dbReference type="Proteomes" id="UP001595075"/>
    </source>
</evidence>